<gene>
    <name evidence="4" type="ORF">NK718_14155</name>
</gene>
<reference evidence="4 5" key="1">
    <citation type="submission" date="2022-07" db="EMBL/GenBank/DDBJ databases">
        <authorList>
            <person name="Li W.-J."/>
            <person name="Deng Q.-Q."/>
        </authorList>
    </citation>
    <scope>NUCLEOTIDE SEQUENCE [LARGE SCALE GENOMIC DNA]</scope>
    <source>
        <strain evidence="4 5">SYSU M60028</strain>
    </source>
</reference>
<evidence type="ECO:0000256" key="1">
    <source>
        <dbReference type="HAMAP-Rule" id="MF_00677"/>
    </source>
</evidence>
<comment type="caution">
    <text evidence="4">The sequence shown here is derived from an EMBL/GenBank/DDBJ whole genome shotgun (WGS) entry which is preliminary data.</text>
</comment>
<protein>
    <recommendedName>
        <fullName evidence="1">UPF0261 protein NK718_14155</fullName>
    </recommendedName>
</protein>
<dbReference type="Pfam" id="PF06792">
    <property type="entry name" value="UPF0261"/>
    <property type="match status" value="1"/>
</dbReference>
<dbReference type="NCBIfam" id="NF002673">
    <property type="entry name" value="PRK02399.1-1"/>
    <property type="match status" value="1"/>
</dbReference>
<dbReference type="PANTHER" id="PTHR31862:SF1">
    <property type="entry name" value="UPF0261 DOMAIN PROTEIN (AFU_ORTHOLOGUE AFUA_1G10120)"/>
    <property type="match status" value="1"/>
</dbReference>
<feature type="domain" description="UPF0261" evidence="2">
    <location>
        <begin position="4"/>
        <end position="173"/>
    </location>
</feature>
<evidence type="ECO:0000259" key="2">
    <source>
        <dbReference type="Pfam" id="PF06792"/>
    </source>
</evidence>
<dbReference type="PANTHER" id="PTHR31862">
    <property type="entry name" value="UPF0261 DOMAIN PROTEIN (AFU_ORTHOLOGUE AFUA_1G10120)"/>
    <property type="match status" value="1"/>
</dbReference>
<sequence>MASRIFIAGTADTKAAELAFLGEIVRAAGLDPLVVDLSTTPHAARVDIPASEVAACHPNGVEAVFTGDRGSAVAAMGEAFAAFMAARRDDVLAALGIGGSGGTAIVAQGFRALPVGTPKLIVSTVASGQVAPYVGPSDIAMMYSVTDLAGLNRISRVILANAAHAVAGMAKGRLQATGGDAAAETKPAIGLTMFGVTTPCVRQVTEALQDRFDCLVFHATGTGGQSMEKLADSGMLAAILDLTTTEVCDFMMGGIMACTPDRFGAVARSRAPYVGSCGALDMVNFGAPDTVPARYADRLFYRHNPQVTLMRTTPEENARMGAWIAGRLGACEGPVRFLIPEKGVSLLDAPGQPFHDPQADAALFSALETHWKPGPRRRLERVPFAINDPGFAQAVVHHLDAVLAET</sequence>
<organism evidence="4 5">
    <name type="scientific">Alsobacter ponti</name>
    <dbReference type="NCBI Taxonomy" id="2962936"/>
    <lineage>
        <taxon>Bacteria</taxon>
        <taxon>Pseudomonadati</taxon>
        <taxon>Pseudomonadota</taxon>
        <taxon>Alphaproteobacteria</taxon>
        <taxon>Hyphomicrobiales</taxon>
        <taxon>Alsobacteraceae</taxon>
        <taxon>Alsobacter</taxon>
    </lineage>
</organism>
<dbReference type="InterPro" id="IPR044122">
    <property type="entry name" value="UPF0261_N"/>
</dbReference>
<proteinExistence type="inferred from homology"/>
<evidence type="ECO:0000259" key="3">
    <source>
        <dbReference type="Pfam" id="PF23189"/>
    </source>
</evidence>
<accession>A0ABT1LDT7</accession>
<dbReference type="InterPro" id="IPR051353">
    <property type="entry name" value="Tobamovirus_resist_UPF0261"/>
</dbReference>
<comment type="similarity">
    <text evidence="1">Belongs to the UPF0261 family.</text>
</comment>
<dbReference type="Pfam" id="PF23189">
    <property type="entry name" value="UPF0261_C"/>
    <property type="match status" value="1"/>
</dbReference>
<dbReference type="Gene3D" id="3.40.50.12020">
    <property type="entry name" value="Uncharacterised protein family UPF0261, NN domain"/>
    <property type="match status" value="1"/>
</dbReference>
<keyword evidence="5" id="KW-1185">Reference proteome</keyword>
<evidence type="ECO:0000313" key="4">
    <source>
        <dbReference type="EMBL" id="MCP8939667.1"/>
    </source>
</evidence>
<dbReference type="CDD" id="cd15488">
    <property type="entry name" value="Tm-1-like"/>
    <property type="match status" value="1"/>
</dbReference>
<dbReference type="NCBIfam" id="NF002674">
    <property type="entry name" value="PRK02399.1-2"/>
    <property type="match status" value="1"/>
</dbReference>
<feature type="domain" description="UPF0261" evidence="3">
    <location>
        <begin position="186"/>
        <end position="402"/>
    </location>
</feature>
<dbReference type="EMBL" id="JANCLU010000013">
    <property type="protein sequence ID" value="MCP8939667.1"/>
    <property type="molecule type" value="Genomic_DNA"/>
</dbReference>
<dbReference type="Proteomes" id="UP001205890">
    <property type="component" value="Unassembled WGS sequence"/>
</dbReference>
<name>A0ABT1LDT7_9HYPH</name>
<dbReference type="RefSeq" id="WP_254743505.1">
    <property type="nucleotide sequence ID" value="NZ_JANCLU010000013.1"/>
</dbReference>
<dbReference type="PIRSF" id="PIRSF033271">
    <property type="entry name" value="UCP033271"/>
    <property type="match status" value="1"/>
</dbReference>
<dbReference type="Gene3D" id="3.40.50.12030">
    <property type="entry name" value="Uncharacterised protein family UPF0261, NC domain"/>
    <property type="match status" value="1"/>
</dbReference>
<dbReference type="HAMAP" id="MF_00677">
    <property type="entry name" value="UPF0261"/>
    <property type="match status" value="1"/>
</dbReference>
<dbReference type="InterPro" id="IPR056778">
    <property type="entry name" value="UPF0261_C"/>
</dbReference>
<evidence type="ECO:0000313" key="5">
    <source>
        <dbReference type="Proteomes" id="UP001205890"/>
    </source>
</evidence>
<dbReference type="InterPro" id="IPR008322">
    <property type="entry name" value="UPF0261"/>
</dbReference>